<keyword evidence="1" id="KW-0479">Metal-binding</keyword>
<name>A0A3M7QS08_BRAPC</name>
<keyword evidence="3" id="KW-0862">Zinc</keyword>
<feature type="compositionally biased region" description="Basic and acidic residues" evidence="4">
    <location>
        <begin position="1"/>
        <end position="26"/>
    </location>
</feature>
<feature type="domain" description="FLYWCH-type" evidence="5">
    <location>
        <begin position="55"/>
        <end position="115"/>
    </location>
</feature>
<dbReference type="OrthoDB" id="6154864at2759"/>
<dbReference type="AlphaFoldDB" id="A0A3M7QS08"/>
<comment type="caution">
    <text evidence="6">The sequence shown here is derived from an EMBL/GenBank/DDBJ whole genome shotgun (WGS) entry which is preliminary data.</text>
</comment>
<gene>
    <name evidence="6" type="ORF">BpHYR1_033822</name>
</gene>
<dbReference type="InterPro" id="IPR007588">
    <property type="entry name" value="Znf_FLYWCH"/>
</dbReference>
<evidence type="ECO:0000256" key="3">
    <source>
        <dbReference type="ARBA" id="ARBA00022833"/>
    </source>
</evidence>
<proteinExistence type="predicted"/>
<keyword evidence="7" id="KW-1185">Reference proteome</keyword>
<dbReference type="GO" id="GO:0008270">
    <property type="term" value="F:zinc ion binding"/>
    <property type="evidence" value="ECO:0007669"/>
    <property type="project" value="UniProtKB-KW"/>
</dbReference>
<reference evidence="6 7" key="1">
    <citation type="journal article" date="2018" name="Sci. Rep.">
        <title>Genomic signatures of local adaptation to the degree of environmental predictability in rotifers.</title>
        <authorList>
            <person name="Franch-Gras L."/>
            <person name="Hahn C."/>
            <person name="Garcia-Roger E.M."/>
            <person name="Carmona M.J."/>
            <person name="Serra M."/>
            <person name="Gomez A."/>
        </authorList>
    </citation>
    <scope>NUCLEOTIDE SEQUENCE [LARGE SCALE GENOMIC DNA]</scope>
    <source>
        <strain evidence="6">HYR1</strain>
    </source>
</reference>
<feature type="non-terminal residue" evidence="6">
    <location>
        <position position="246"/>
    </location>
</feature>
<evidence type="ECO:0000259" key="5">
    <source>
        <dbReference type="Pfam" id="PF04500"/>
    </source>
</evidence>
<evidence type="ECO:0000313" key="7">
    <source>
        <dbReference type="Proteomes" id="UP000276133"/>
    </source>
</evidence>
<organism evidence="6 7">
    <name type="scientific">Brachionus plicatilis</name>
    <name type="common">Marine rotifer</name>
    <name type="synonym">Brachionus muelleri</name>
    <dbReference type="NCBI Taxonomy" id="10195"/>
    <lineage>
        <taxon>Eukaryota</taxon>
        <taxon>Metazoa</taxon>
        <taxon>Spiralia</taxon>
        <taxon>Gnathifera</taxon>
        <taxon>Rotifera</taxon>
        <taxon>Eurotatoria</taxon>
        <taxon>Monogononta</taxon>
        <taxon>Pseudotrocha</taxon>
        <taxon>Ploima</taxon>
        <taxon>Brachionidae</taxon>
        <taxon>Brachionus</taxon>
    </lineage>
</organism>
<evidence type="ECO:0000256" key="4">
    <source>
        <dbReference type="SAM" id="MobiDB-lite"/>
    </source>
</evidence>
<sequence>MGTGHNLEKKNSRKIELNEDDVHKETQNPSNKNSDLITEFNNLALDSNDDSWELLTSQKGGYKLYSLWFGYIVDSPKRELVATAQTVYWKCDKSKAFKCTGRGVTTGLNPPFKMTQPHLSSHFPTPVDKERNKYLNNLKQNAHSSKDAPRALIRESQLDTNFEFLSSLPKKEAIRKMIIRLFYFEDSVNCDFEKAAINAFKQVFKCEIHDYPKELESLIEYIANNYIRNKKGKARFSIDLWNVHER</sequence>
<protein>
    <recommendedName>
        <fullName evidence="5">FLYWCH-type domain-containing protein</fullName>
    </recommendedName>
</protein>
<evidence type="ECO:0000256" key="2">
    <source>
        <dbReference type="ARBA" id="ARBA00022771"/>
    </source>
</evidence>
<feature type="region of interest" description="Disordered" evidence="4">
    <location>
        <begin position="1"/>
        <end position="35"/>
    </location>
</feature>
<accession>A0A3M7QS08</accession>
<dbReference type="Pfam" id="PF04500">
    <property type="entry name" value="FLYWCH"/>
    <property type="match status" value="1"/>
</dbReference>
<dbReference type="EMBL" id="REGN01005236">
    <property type="protein sequence ID" value="RNA14227.1"/>
    <property type="molecule type" value="Genomic_DNA"/>
</dbReference>
<evidence type="ECO:0000256" key="1">
    <source>
        <dbReference type="ARBA" id="ARBA00022723"/>
    </source>
</evidence>
<dbReference type="Gene3D" id="2.20.25.240">
    <property type="match status" value="1"/>
</dbReference>
<dbReference type="Proteomes" id="UP000276133">
    <property type="component" value="Unassembled WGS sequence"/>
</dbReference>
<keyword evidence="2" id="KW-0863">Zinc-finger</keyword>
<evidence type="ECO:0000313" key="6">
    <source>
        <dbReference type="EMBL" id="RNA14227.1"/>
    </source>
</evidence>